<evidence type="ECO:0000259" key="1">
    <source>
        <dbReference type="Pfam" id="PF04865"/>
    </source>
</evidence>
<name>A0A4U0Q3K8_9NEIS</name>
<dbReference type="EMBL" id="SUMF01000004">
    <property type="protein sequence ID" value="TJZ75569.1"/>
    <property type="molecule type" value="Genomic_DNA"/>
</dbReference>
<evidence type="ECO:0000313" key="2">
    <source>
        <dbReference type="EMBL" id="TJZ75569.1"/>
    </source>
</evidence>
<dbReference type="Pfam" id="PF04865">
    <property type="entry name" value="Baseplate_J"/>
    <property type="match status" value="1"/>
</dbReference>
<comment type="caution">
    <text evidence="2">The sequence shown here is derived from an EMBL/GenBank/DDBJ whole genome shotgun (WGS) entry which is preliminary data.</text>
</comment>
<gene>
    <name evidence="2" type="ORF">FAZ21_06540</name>
</gene>
<dbReference type="InterPro" id="IPR006949">
    <property type="entry name" value="Barrel_Baseplate_J-like"/>
</dbReference>
<evidence type="ECO:0000313" key="3">
    <source>
        <dbReference type="Proteomes" id="UP000310016"/>
    </source>
</evidence>
<organism evidence="2 3">
    <name type="scientific">Chitiniphilus eburneus</name>
    <dbReference type="NCBI Taxonomy" id="2571148"/>
    <lineage>
        <taxon>Bacteria</taxon>
        <taxon>Pseudomonadati</taxon>
        <taxon>Pseudomonadota</taxon>
        <taxon>Betaproteobacteria</taxon>
        <taxon>Neisseriales</taxon>
        <taxon>Chitinibacteraceae</taxon>
        <taxon>Chitiniphilus</taxon>
    </lineage>
</organism>
<dbReference type="Proteomes" id="UP000310016">
    <property type="component" value="Unassembled WGS sequence"/>
</dbReference>
<dbReference type="AlphaFoldDB" id="A0A4U0Q3K8"/>
<proteinExistence type="predicted"/>
<protein>
    <recommendedName>
        <fullName evidence="1">Baseplate protein J-like barrel domain-containing protein</fullName>
    </recommendedName>
</protein>
<reference evidence="2 3" key="1">
    <citation type="submission" date="2019-04" db="EMBL/GenBank/DDBJ databases">
        <title>Chitiniphilus eburnea sp. nov., a novel chitinolytic bacterium isolated from aquaculture sludge.</title>
        <authorList>
            <person name="Sheng M."/>
        </authorList>
    </citation>
    <scope>NUCLEOTIDE SEQUENCE [LARGE SCALE GENOMIC DNA]</scope>
    <source>
        <strain evidence="2 3">HX-2-15</strain>
    </source>
</reference>
<keyword evidence="3" id="KW-1185">Reference proteome</keyword>
<dbReference type="OrthoDB" id="5465441at2"/>
<dbReference type="RefSeq" id="WP_136772482.1">
    <property type="nucleotide sequence ID" value="NZ_SUMF01000004.1"/>
</dbReference>
<accession>A0A4U0Q3K8</accession>
<feature type="domain" description="Baseplate protein J-like barrel" evidence="1">
    <location>
        <begin position="104"/>
        <end position="180"/>
    </location>
</feature>
<sequence length="392" mass="40314">MASSTAPTIDANGITAPTFPEVLTWLQGQYRSIYGSDVYLEPDGQDGQFLAIIARAISDTNAAIIAAYQSYSPSAAQGTALSSNVKINGIARDAPSASTVDLVLVGVAGTVITNGIAVDQNSNRWALPASVVIPPSGEVTATATCTQLGAVMALPNTINKIGTPTLGWQTVTNPVTATEGAPVESDAALRQRQRVSTAIPSLTVMEGIVGAVASLPGVLRYAGYENDTSATDSNGIPSHSISLVVEGGDATAIAQAIARKKTPGAGTYGTTVETVTDTYGRPMPIRFFRPTEDHIQVELTIKALAGYTTVIGNAIKAAMANYINDLTIGGAVLLTRLYLPANLYGTAESATYEITVLKIGVNGGGTGTADIPIAFNHVAACLVSDVALTVVT</sequence>